<gene>
    <name evidence="4" type="ORF">THAOC_20840</name>
</gene>
<feature type="transmembrane region" description="Helical" evidence="2">
    <location>
        <begin position="236"/>
        <end position="256"/>
    </location>
</feature>
<evidence type="ECO:0000256" key="1">
    <source>
        <dbReference type="SAM" id="MobiDB-lite"/>
    </source>
</evidence>
<reference evidence="4 5" key="1">
    <citation type="journal article" date="2012" name="Genome Biol.">
        <title>Genome and low-iron response of an oceanic diatom adapted to chronic iron limitation.</title>
        <authorList>
            <person name="Lommer M."/>
            <person name="Specht M."/>
            <person name="Roy A.S."/>
            <person name="Kraemer L."/>
            <person name="Andreson R."/>
            <person name="Gutowska M.A."/>
            <person name="Wolf J."/>
            <person name="Bergner S.V."/>
            <person name="Schilhabel M.B."/>
            <person name="Klostermeier U.C."/>
            <person name="Beiko R.G."/>
            <person name="Rosenstiel P."/>
            <person name="Hippler M."/>
            <person name="Laroche J."/>
        </authorList>
    </citation>
    <scope>NUCLEOTIDE SEQUENCE [LARGE SCALE GENOMIC DNA]</scope>
    <source>
        <strain evidence="4 5">CCMP1005</strain>
    </source>
</reference>
<dbReference type="EMBL" id="AGNL01023856">
    <property type="protein sequence ID" value="EJK58993.1"/>
    <property type="molecule type" value="Genomic_DNA"/>
</dbReference>
<feature type="compositionally biased region" description="Low complexity" evidence="1">
    <location>
        <begin position="83"/>
        <end position="93"/>
    </location>
</feature>
<feature type="region of interest" description="Disordered" evidence="1">
    <location>
        <begin position="1"/>
        <end position="96"/>
    </location>
</feature>
<feature type="compositionally biased region" description="Acidic residues" evidence="1">
    <location>
        <begin position="39"/>
        <end position="50"/>
    </location>
</feature>
<dbReference type="AlphaFoldDB" id="K0RYV8"/>
<feature type="domain" description="DUF6742" evidence="3">
    <location>
        <begin position="27"/>
        <end position="63"/>
    </location>
</feature>
<feature type="compositionally biased region" description="Basic and acidic residues" evidence="1">
    <location>
        <begin position="57"/>
        <end position="67"/>
    </location>
</feature>
<feature type="compositionally biased region" description="Polar residues" evidence="1">
    <location>
        <begin position="1"/>
        <end position="10"/>
    </location>
</feature>
<evidence type="ECO:0000313" key="4">
    <source>
        <dbReference type="EMBL" id="EJK58993.1"/>
    </source>
</evidence>
<feature type="region of interest" description="Disordered" evidence="1">
    <location>
        <begin position="116"/>
        <end position="163"/>
    </location>
</feature>
<keyword evidence="2" id="KW-1133">Transmembrane helix</keyword>
<protein>
    <recommendedName>
        <fullName evidence="3">DUF6742 domain-containing protein</fullName>
    </recommendedName>
</protein>
<dbReference type="InterPro" id="IPR046630">
    <property type="entry name" value="DUF6742"/>
</dbReference>
<dbReference type="Pfam" id="PF20527">
    <property type="entry name" value="DUF6742"/>
    <property type="match status" value="2"/>
</dbReference>
<comment type="caution">
    <text evidence="4">The sequence shown here is derived from an EMBL/GenBank/DDBJ whole genome shotgun (WGS) entry which is preliminary data.</text>
</comment>
<feature type="non-terminal residue" evidence="4">
    <location>
        <position position="271"/>
    </location>
</feature>
<proteinExistence type="predicted"/>
<keyword evidence="5" id="KW-1185">Reference proteome</keyword>
<sequence>MTRTSNSSPDGTRATREETEDGEELVSSTSEGRCLAEVNDGDGPMDDAEEISAFVGRQERAECEMRNDPQPSSSISAAVDVEGGASTSSASAGLCLADDDDGPINIAEISVTLEQQDRAEKADAQRINSQTSSAAIPPPRRESSGSSFFPSRRESSNSSFQTSLVETNLSASAQELTIPRDGLDASARRTFSMESAGLESVPSSIMAEAYTVPDSPVFTASIVEIIPWYKQRRNMCILLIMLVVGAVAAVVGGVVVDRNHSTTRANGPTTM</sequence>
<evidence type="ECO:0000256" key="2">
    <source>
        <dbReference type="SAM" id="Phobius"/>
    </source>
</evidence>
<evidence type="ECO:0000313" key="5">
    <source>
        <dbReference type="Proteomes" id="UP000266841"/>
    </source>
</evidence>
<dbReference type="Proteomes" id="UP000266841">
    <property type="component" value="Unassembled WGS sequence"/>
</dbReference>
<organism evidence="4 5">
    <name type="scientific">Thalassiosira oceanica</name>
    <name type="common">Marine diatom</name>
    <dbReference type="NCBI Taxonomy" id="159749"/>
    <lineage>
        <taxon>Eukaryota</taxon>
        <taxon>Sar</taxon>
        <taxon>Stramenopiles</taxon>
        <taxon>Ochrophyta</taxon>
        <taxon>Bacillariophyta</taxon>
        <taxon>Coscinodiscophyceae</taxon>
        <taxon>Thalassiosirophycidae</taxon>
        <taxon>Thalassiosirales</taxon>
        <taxon>Thalassiosiraceae</taxon>
        <taxon>Thalassiosira</taxon>
    </lineage>
</organism>
<evidence type="ECO:0000259" key="3">
    <source>
        <dbReference type="Pfam" id="PF20527"/>
    </source>
</evidence>
<keyword evidence="2" id="KW-0472">Membrane</keyword>
<name>K0RYV8_THAOC</name>
<keyword evidence="2" id="KW-0812">Transmembrane</keyword>
<feature type="domain" description="DUF6742" evidence="3">
    <location>
        <begin position="86"/>
        <end position="128"/>
    </location>
</feature>
<accession>K0RYV8</accession>